<reference evidence="1" key="1">
    <citation type="submission" date="2019-03" db="EMBL/GenBank/DDBJ databases">
        <title>Single cell metagenomics reveals metabolic interactions within the superorganism composed of flagellate Streblomastix strix and complex community of Bacteroidetes bacteria on its surface.</title>
        <authorList>
            <person name="Treitli S.C."/>
            <person name="Kolisko M."/>
            <person name="Husnik F."/>
            <person name="Keeling P."/>
            <person name="Hampl V."/>
        </authorList>
    </citation>
    <scope>NUCLEOTIDE SEQUENCE</scope>
    <source>
        <strain evidence="1">STM</strain>
    </source>
</reference>
<gene>
    <name evidence="1" type="ORF">EZS27_043428</name>
</gene>
<protein>
    <submittedName>
        <fullName evidence="1">Uncharacterized protein</fullName>
    </submittedName>
</protein>
<dbReference type="EMBL" id="SNRY01011120">
    <property type="protein sequence ID" value="KAA6304920.1"/>
    <property type="molecule type" value="Genomic_DNA"/>
</dbReference>
<feature type="non-terminal residue" evidence="1">
    <location>
        <position position="58"/>
    </location>
</feature>
<name>A0A5J4P794_9ZZZZ</name>
<dbReference type="PROSITE" id="PS51257">
    <property type="entry name" value="PROKAR_LIPOPROTEIN"/>
    <property type="match status" value="1"/>
</dbReference>
<organism evidence="1">
    <name type="scientific">termite gut metagenome</name>
    <dbReference type="NCBI Taxonomy" id="433724"/>
    <lineage>
        <taxon>unclassified sequences</taxon>
        <taxon>metagenomes</taxon>
        <taxon>organismal metagenomes</taxon>
    </lineage>
</organism>
<comment type="caution">
    <text evidence="1">The sequence shown here is derived from an EMBL/GenBank/DDBJ whole genome shotgun (WGS) entry which is preliminary data.</text>
</comment>
<dbReference type="AlphaFoldDB" id="A0A5J4P794"/>
<sequence length="58" mass="6654">MKSKLKNLLFLGFFLALFSYSCTEQEEYVNDDEILLETIGAEIPKLNITPETRANLEV</sequence>
<proteinExistence type="predicted"/>
<evidence type="ECO:0000313" key="1">
    <source>
        <dbReference type="EMBL" id="KAA6304920.1"/>
    </source>
</evidence>
<accession>A0A5J4P794</accession>